<organism evidence="2 3">
    <name type="scientific">Trachymyrmex septentrionalis</name>
    <dbReference type="NCBI Taxonomy" id="34720"/>
    <lineage>
        <taxon>Eukaryota</taxon>
        <taxon>Metazoa</taxon>
        <taxon>Ecdysozoa</taxon>
        <taxon>Arthropoda</taxon>
        <taxon>Hexapoda</taxon>
        <taxon>Insecta</taxon>
        <taxon>Pterygota</taxon>
        <taxon>Neoptera</taxon>
        <taxon>Endopterygota</taxon>
        <taxon>Hymenoptera</taxon>
        <taxon>Apocrita</taxon>
        <taxon>Aculeata</taxon>
        <taxon>Formicoidea</taxon>
        <taxon>Formicidae</taxon>
        <taxon>Myrmicinae</taxon>
        <taxon>Trachymyrmex</taxon>
    </lineage>
</organism>
<sequence>HTSVPENQLLPSHATGNENDEIRYRLRSQKFYHLMKQYQIIAYWIIRCFIPNAPANGALCRFLNSLVALTSFFSVVFSFSVLAPPALVREDDRQTAILRSQRAPIVTAIAVVRGQPPFNYNLPKNTPFRKREKEKDGACPWLCNNREIRGRKWRRKKFRAEEYVLPHVRFKGLTKEAKLSRSLSLSVFRVVFEISERVVASIREDHRAMIMLPRKAERAVF</sequence>
<reference evidence="2 3" key="1">
    <citation type="submission" date="2016-03" db="EMBL/GenBank/DDBJ databases">
        <title>Trachymyrmex septentrionalis WGS genome.</title>
        <authorList>
            <person name="Nygaard S."/>
            <person name="Hu H."/>
            <person name="Boomsma J."/>
            <person name="Zhang G."/>
        </authorList>
    </citation>
    <scope>NUCLEOTIDE SEQUENCE [LARGE SCALE GENOMIC DNA]</scope>
    <source>
        <strain evidence="2">Tsep2-gDNA-1</strain>
        <tissue evidence="2">Whole body</tissue>
    </source>
</reference>
<keyword evidence="3" id="KW-1185">Reference proteome</keyword>
<evidence type="ECO:0000313" key="2">
    <source>
        <dbReference type="EMBL" id="KYN45065.1"/>
    </source>
</evidence>
<keyword evidence="1" id="KW-0812">Transmembrane</keyword>
<gene>
    <name evidence="2" type="ORF">ALC56_00539</name>
</gene>
<dbReference type="AlphaFoldDB" id="A0A195FWM2"/>
<protein>
    <submittedName>
        <fullName evidence="2">Uncharacterized protein</fullName>
    </submittedName>
</protein>
<proteinExistence type="predicted"/>
<accession>A0A195FWM2</accession>
<name>A0A195FWM2_9HYME</name>
<evidence type="ECO:0000313" key="3">
    <source>
        <dbReference type="Proteomes" id="UP000078541"/>
    </source>
</evidence>
<evidence type="ECO:0000256" key="1">
    <source>
        <dbReference type="SAM" id="Phobius"/>
    </source>
</evidence>
<feature type="non-terminal residue" evidence="2">
    <location>
        <position position="1"/>
    </location>
</feature>
<dbReference type="STRING" id="34720.A0A195FWM2"/>
<dbReference type="Proteomes" id="UP000078541">
    <property type="component" value="Unassembled WGS sequence"/>
</dbReference>
<feature type="transmembrane region" description="Helical" evidence="1">
    <location>
        <begin position="62"/>
        <end position="83"/>
    </location>
</feature>
<keyword evidence="1" id="KW-0472">Membrane</keyword>
<dbReference type="EMBL" id="KQ981200">
    <property type="protein sequence ID" value="KYN45065.1"/>
    <property type="molecule type" value="Genomic_DNA"/>
</dbReference>
<keyword evidence="1" id="KW-1133">Transmembrane helix</keyword>